<dbReference type="InterPro" id="IPR041806">
    <property type="entry name" value="CID5/6/7_CUE"/>
</dbReference>
<dbReference type="PANTHER" id="PTHR46651:SF1">
    <property type="entry name" value="SMALL MUTS RELATED FAMILY PROTEIN"/>
    <property type="match status" value="1"/>
</dbReference>
<evidence type="ECO:0000313" key="3">
    <source>
        <dbReference type="EnsemblPlants" id="KEH39903"/>
    </source>
</evidence>
<evidence type="ECO:0000256" key="1">
    <source>
        <dbReference type="SAM" id="MobiDB-lite"/>
    </source>
</evidence>
<protein>
    <submittedName>
        <fullName evidence="2">Smr (Small MutS-related) domain protein</fullName>
    </submittedName>
</protein>
<dbReference type="EMBL" id="CM001217">
    <property type="protein sequence ID" value="KEH39903.1"/>
    <property type="molecule type" value="Genomic_DNA"/>
</dbReference>
<dbReference type="ExpressionAtlas" id="A0A072VER5">
    <property type="expression patterns" value="differential"/>
</dbReference>
<dbReference type="AlphaFoldDB" id="A0A072VER5"/>
<dbReference type="EMBL" id="CM001217">
    <property type="protein sequence ID" value="KEH39904.1"/>
    <property type="molecule type" value="Genomic_DNA"/>
</dbReference>
<reference evidence="2 4" key="2">
    <citation type="journal article" date="2014" name="BMC Genomics">
        <title>An improved genome release (version Mt4.0) for the model legume Medicago truncatula.</title>
        <authorList>
            <person name="Tang H."/>
            <person name="Krishnakumar V."/>
            <person name="Bidwell S."/>
            <person name="Rosen B."/>
            <person name="Chan A."/>
            <person name="Zhou S."/>
            <person name="Gentzbittel L."/>
            <person name="Childs K.L."/>
            <person name="Yandell M."/>
            <person name="Gundlach H."/>
            <person name="Mayer K.F."/>
            <person name="Schwartz D.C."/>
            <person name="Town C.D."/>
        </authorList>
    </citation>
    <scope>GENOME REANNOTATION</scope>
    <source>
        <strain evidence="2">A17</strain>
        <strain evidence="3 4">cv. Jemalong A17</strain>
    </source>
</reference>
<name>A0A072VER5_MEDTR</name>
<organism evidence="2 4">
    <name type="scientific">Medicago truncatula</name>
    <name type="common">Barrel medic</name>
    <name type="synonym">Medicago tribuloides</name>
    <dbReference type="NCBI Taxonomy" id="3880"/>
    <lineage>
        <taxon>Eukaryota</taxon>
        <taxon>Viridiplantae</taxon>
        <taxon>Streptophyta</taxon>
        <taxon>Embryophyta</taxon>
        <taxon>Tracheophyta</taxon>
        <taxon>Spermatophyta</taxon>
        <taxon>Magnoliopsida</taxon>
        <taxon>eudicotyledons</taxon>
        <taxon>Gunneridae</taxon>
        <taxon>Pentapetalae</taxon>
        <taxon>rosids</taxon>
        <taxon>fabids</taxon>
        <taxon>Fabales</taxon>
        <taxon>Fabaceae</taxon>
        <taxon>Papilionoideae</taxon>
        <taxon>50 kb inversion clade</taxon>
        <taxon>NPAAA clade</taxon>
        <taxon>Hologalegina</taxon>
        <taxon>IRL clade</taxon>
        <taxon>Trifolieae</taxon>
        <taxon>Medicago</taxon>
    </lineage>
</organism>
<dbReference type="Proteomes" id="UP000002051">
    <property type="component" value="Unassembled WGS sequence"/>
</dbReference>
<dbReference type="EnsemblPlants" id="KEH39904">
    <property type="protein sequence ID" value="KEH39904"/>
    <property type="gene ID" value="MTR_1g014880"/>
</dbReference>
<proteinExistence type="predicted"/>
<gene>
    <name evidence="3" type="primary">25481982</name>
    <name evidence="2" type="ordered locus">MTR_1g014880</name>
</gene>
<feature type="region of interest" description="Disordered" evidence="1">
    <location>
        <begin position="1"/>
        <end position="26"/>
    </location>
</feature>
<reference evidence="2 4" key="1">
    <citation type="journal article" date="2011" name="Nature">
        <title>The Medicago genome provides insight into the evolution of rhizobial symbioses.</title>
        <authorList>
            <person name="Young N.D."/>
            <person name="Debelle F."/>
            <person name="Oldroyd G.E."/>
            <person name="Geurts R."/>
            <person name="Cannon S.B."/>
            <person name="Udvardi M.K."/>
            <person name="Benedito V.A."/>
            <person name="Mayer K.F."/>
            <person name="Gouzy J."/>
            <person name="Schoof H."/>
            <person name="Van de Peer Y."/>
            <person name="Proost S."/>
            <person name="Cook D.R."/>
            <person name="Meyers B.C."/>
            <person name="Spannagl M."/>
            <person name="Cheung F."/>
            <person name="De Mita S."/>
            <person name="Krishnakumar V."/>
            <person name="Gundlach H."/>
            <person name="Zhou S."/>
            <person name="Mudge J."/>
            <person name="Bharti A.K."/>
            <person name="Murray J.D."/>
            <person name="Naoumkina M.A."/>
            <person name="Rosen B."/>
            <person name="Silverstein K.A."/>
            <person name="Tang H."/>
            <person name="Rombauts S."/>
            <person name="Zhao P.X."/>
            <person name="Zhou P."/>
            <person name="Barbe V."/>
            <person name="Bardou P."/>
            <person name="Bechner M."/>
            <person name="Bellec A."/>
            <person name="Berger A."/>
            <person name="Berges H."/>
            <person name="Bidwell S."/>
            <person name="Bisseling T."/>
            <person name="Choisne N."/>
            <person name="Couloux A."/>
            <person name="Denny R."/>
            <person name="Deshpande S."/>
            <person name="Dai X."/>
            <person name="Doyle J.J."/>
            <person name="Dudez A.M."/>
            <person name="Farmer A.D."/>
            <person name="Fouteau S."/>
            <person name="Franken C."/>
            <person name="Gibelin C."/>
            <person name="Gish J."/>
            <person name="Goldstein S."/>
            <person name="Gonzalez A.J."/>
            <person name="Green P.J."/>
            <person name="Hallab A."/>
            <person name="Hartog M."/>
            <person name="Hua A."/>
            <person name="Humphray S.J."/>
            <person name="Jeong D.H."/>
            <person name="Jing Y."/>
            <person name="Jocker A."/>
            <person name="Kenton S.M."/>
            <person name="Kim D.J."/>
            <person name="Klee K."/>
            <person name="Lai H."/>
            <person name="Lang C."/>
            <person name="Lin S."/>
            <person name="Macmil S.L."/>
            <person name="Magdelenat G."/>
            <person name="Matthews L."/>
            <person name="McCorrison J."/>
            <person name="Monaghan E.L."/>
            <person name="Mun J.H."/>
            <person name="Najar F.Z."/>
            <person name="Nicholson C."/>
            <person name="Noirot C."/>
            <person name="O'Bleness M."/>
            <person name="Paule C.R."/>
            <person name="Poulain J."/>
            <person name="Prion F."/>
            <person name="Qin B."/>
            <person name="Qu C."/>
            <person name="Retzel E.F."/>
            <person name="Riddle C."/>
            <person name="Sallet E."/>
            <person name="Samain S."/>
            <person name="Samson N."/>
            <person name="Sanders I."/>
            <person name="Saurat O."/>
            <person name="Scarpelli C."/>
            <person name="Schiex T."/>
            <person name="Segurens B."/>
            <person name="Severin A.J."/>
            <person name="Sherrier D.J."/>
            <person name="Shi R."/>
            <person name="Sims S."/>
            <person name="Singer S.R."/>
            <person name="Sinharoy S."/>
            <person name="Sterck L."/>
            <person name="Viollet A."/>
            <person name="Wang B.B."/>
            <person name="Wang K."/>
            <person name="Wang M."/>
            <person name="Wang X."/>
            <person name="Warfsmann J."/>
            <person name="Weissenbach J."/>
            <person name="White D.D."/>
            <person name="White J.D."/>
            <person name="Wiley G.B."/>
            <person name="Wincker P."/>
            <person name="Xing Y."/>
            <person name="Yang L."/>
            <person name="Yao Z."/>
            <person name="Ying F."/>
            <person name="Zhai J."/>
            <person name="Zhou L."/>
            <person name="Zuber A."/>
            <person name="Denarie J."/>
            <person name="Dixon R.A."/>
            <person name="May G.D."/>
            <person name="Schwartz D.C."/>
            <person name="Rogers J."/>
            <person name="Quetier F."/>
            <person name="Town C.D."/>
            <person name="Roe B.A."/>
        </authorList>
    </citation>
    <scope>NUCLEOTIDE SEQUENCE [LARGE SCALE GENOMIC DNA]</scope>
    <source>
        <strain evidence="2">A17</strain>
        <strain evidence="3 4">cv. Jemalong A17</strain>
    </source>
</reference>
<dbReference type="CDD" id="cd14371">
    <property type="entry name" value="CUE_CID7_like"/>
    <property type="match status" value="1"/>
</dbReference>
<accession>A0A072VER5</accession>
<dbReference type="InterPro" id="IPR053242">
    <property type="entry name" value="PAM2-like_domain"/>
</dbReference>
<dbReference type="PANTHER" id="PTHR46651">
    <property type="entry name" value="POLYADENYLATE-BINDING PROTEIN-INTERACTING PROTEIN 7"/>
    <property type="match status" value="1"/>
</dbReference>
<reference evidence="3" key="3">
    <citation type="submission" date="2015-04" db="UniProtKB">
        <authorList>
            <consortium name="EnsemblPlants"/>
        </authorList>
    </citation>
    <scope>IDENTIFICATION</scope>
    <source>
        <strain evidence="3">cv. Jemalong A17</strain>
    </source>
</reference>
<dbReference type="OrthoDB" id="3231855at2759"/>
<dbReference type="EnsemblPlants" id="KEH39903">
    <property type="protein sequence ID" value="KEH39903"/>
    <property type="gene ID" value="MTR_1g014880"/>
</dbReference>
<feature type="compositionally biased region" description="Polar residues" evidence="1">
    <location>
        <begin position="10"/>
        <end position="26"/>
    </location>
</feature>
<sequence length="478" mass="52416">MSLSKKGGSPTDTKLSSPNKATSLNPNAAEFIPFSLRSLPSGSTSSVDATTRLTTAGSLGKAVLDRSESSISNNSDDEAHNYWRCQLPDDITPDFKVIEEEEPQGLNNLSFAGLSINDDNESSMFSSAKGSRYILNEQQELPQHHLNGNTFADKLRFSNSTYREEPSSASFLNSLAKPWERPVGNNNLHVSSGQEALAYDDNARHGFLNDVLTENAIVDETDFNPLEFLASLFPGFASESLAEVFFANGCDLHLTIEMLTQLEIQVDSNFIQNPSPKTLSSPNLTPMDFPALAPTNGQTTTAKYAADNVQQSGSPYLPSGKDLLMFKSSSSIPTRGATDFASAVRKLASQDSGIWKYDRNGSGDASTGSSRSLNVLASAYNGGQGRNNFGDRLQNRGSARPAPVWLETGDAVGKYLCLYVSIFRRVPFILVPFNYFEWQQICILNFGRRLVIMHAYVMHILSRHDKPTLLVIRPLQRS</sequence>
<evidence type="ECO:0000313" key="4">
    <source>
        <dbReference type="Proteomes" id="UP000002051"/>
    </source>
</evidence>
<evidence type="ECO:0000313" key="2">
    <source>
        <dbReference type="EMBL" id="KEH39903.1"/>
    </source>
</evidence>
<keyword evidence="4" id="KW-1185">Reference proteome</keyword>